<dbReference type="PANTHER" id="PTHR47079:SF1">
    <property type="entry name" value="REGULATOR OF G-PROTEIN SIGNALING PROTEIN-LIKE"/>
    <property type="match status" value="1"/>
</dbReference>
<dbReference type="PANTHER" id="PTHR47079">
    <property type="entry name" value="REGULATOR OF G-PROTEIN SIGNALING PROTEIN-LIKE"/>
    <property type="match status" value="1"/>
</dbReference>
<dbReference type="EMBL" id="CH473958">
    <property type="protein sequence ID" value="EDM09537.1"/>
    <property type="molecule type" value="Genomic_DNA"/>
</dbReference>
<reference evidence="2 3" key="1">
    <citation type="submission" date="2005-09" db="EMBL/GenBank/DDBJ databases">
        <authorList>
            <person name="Mural R.J."/>
            <person name="Li P.W."/>
            <person name="Adams M.D."/>
            <person name="Amanatides P.G."/>
            <person name="Baden-Tillson H."/>
            <person name="Barnstead M."/>
            <person name="Chin S.H."/>
            <person name="Dew I."/>
            <person name="Evans C.A."/>
            <person name="Ferriera S."/>
            <person name="Flanigan M."/>
            <person name="Fosler C."/>
            <person name="Glodek A."/>
            <person name="Gu Z."/>
            <person name="Holt R.A."/>
            <person name="Jennings D."/>
            <person name="Kraft C.L."/>
            <person name="Lu F."/>
            <person name="Nguyen T."/>
            <person name="Nusskern D.R."/>
            <person name="Pfannkoch C.M."/>
            <person name="Sitter C."/>
            <person name="Sutton G.G."/>
            <person name="Venter J.C."/>
            <person name="Wang Z."/>
            <person name="Woodage T."/>
            <person name="Zheng X.H."/>
            <person name="Zhong F."/>
        </authorList>
    </citation>
    <scope>NUCLEOTIDE SEQUENCE [LARGE SCALE GENOMIC DNA]</scope>
    <source>
        <strain>BN</strain>
        <strain evidence="3">Sprague-Dawley</strain>
    </source>
</reference>
<organism evidence="2 3">
    <name type="scientific">Rattus norvegicus</name>
    <name type="common">Rat</name>
    <dbReference type="NCBI Taxonomy" id="10116"/>
    <lineage>
        <taxon>Eukaryota</taxon>
        <taxon>Metazoa</taxon>
        <taxon>Chordata</taxon>
        <taxon>Craniata</taxon>
        <taxon>Vertebrata</taxon>
        <taxon>Euteleostomi</taxon>
        <taxon>Mammalia</taxon>
        <taxon>Eutheria</taxon>
        <taxon>Euarchontoglires</taxon>
        <taxon>Glires</taxon>
        <taxon>Rodentia</taxon>
        <taxon>Myomorpha</taxon>
        <taxon>Muroidea</taxon>
        <taxon>Muridae</taxon>
        <taxon>Murinae</taxon>
        <taxon>Rattus</taxon>
    </lineage>
</organism>
<dbReference type="AlphaFoldDB" id="A6ICW0"/>
<protein>
    <submittedName>
        <fullName evidence="2">RCG46133</fullName>
    </submittedName>
</protein>
<proteinExistence type="predicted"/>
<feature type="region of interest" description="Disordered" evidence="1">
    <location>
        <begin position="38"/>
        <end position="59"/>
    </location>
</feature>
<name>A6ICW0_RAT</name>
<gene>
    <name evidence="2" type="ORF">rCG_46133</name>
</gene>
<feature type="compositionally biased region" description="Polar residues" evidence="1">
    <location>
        <begin position="38"/>
        <end position="47"/>
    </location>
</feature>
<evidence type="ECO:0000313" key="3">
    <source>
        <dbReference type="Proteomes" id="UP000234681"/>
    </source>
</evidence>
<evidence type="ECO:0000256" key="1">
    <source>
        <dbReference type="SAM" id="MobiDB-lite"/>
    </source>
</evidence>
<sequence>MISFIKSFCKYRRFVTNAKNLQELTDFIYLEMYNNKENFSSSPTPSARHTPIYPSARNTEPENGEIALVKRRIFGHRIITINFAVNDIYFFSEME</sequence>
<dbReference type="Proteomes" id="UP000234681">
    <property type="component" value="Chromosome 13"/>
</dbReference>
<feature type="non-terminal residue" evidence="2">
    <location>
        <position position="95"/>
    </location>
</feature>
<dbReference type="InterPro" id="IPR053282">
    <property type="entry name" value="RGS_domain-containing"/>
</dbReference>
<evidence type="ECO:0000313" key="2">
    <source>
        <dbReference type="EMBL" id="EDM09537.1"/>
    </source>
</evidence>
<accession>A6ICW0</accession>